<evidence type="ECO:0000313" key="2">
    <source>
        <dbReference type="EMBL" id="TCN62890.1"/>
    </source>
</evidence>
<evidence type="ECO:0000256" key="1">
    <source>
        <dbReference type="SAM" id="MobiDB-lite"/>
    </source>
</evidence>
<comment type="caution">
    <text evidence="2">The sequence shown here is derived from an EMBL/GenBank/DDBJ whole genome shotgun (WGS) entry which is preliminary data.</text>
</comment>
<evidence type="ECO:0000313" key="3">
    <source>
        <dbReference type="Proteomes" id="UP000294830"/>
    </source>
</evidence>
<feature type="region of interest" description="Disordered" evidence="1">
    <location>
        <begin position="1"/>
        <end position="34"/>
    </location>
</feature>
<reference evidence="2 3" key="1">
    <citation type="submission" date="2019-03" db="EMBL/GenBank/DDBJ databases">
        <title>Genomic Encyclopedia of Archaeal and Bacterial Type Strains, Phase II (KMG-II): from individual species to whole genera.</title>
        <authorList>
            <person name="Goeker M."/>
        </authorList>
    </citation>
    <scope>NUCLEOTIDE SEQUENCE [LARGE SCALE GENOMIC DNA]</scope>
    <source>
        <strain evidence="2 3">RL-C</strain>
    </source>
</reference>
<feature type="compositionally biased region" description="Polar residues" evidence="1">
    <location>
        <begin position="7"/>
        <end position="23"/>
    </location>
</feature>
<proteinExistence type="predicted"/>
<accession>A0A4V2RNA2</accession>
<dbReference type="Proteomes" id="UP000294830">
    <property type="component" value="Unassembled WGS sequence"/>
</dbReference>
<protein>
    <submittedName>
        <fullName evidence="2">Uncharacterized protein</fullName>
    </submittedName>
</protein>
<sequence length="91" mass="10043">MSESEKTTIFSVSQAGRTPNTPFCRSPGTGEQRNDHFTILPERESRYNQRYLAAPGVATFIWHSAISLSPNITFADSRVMSKTSISTSTSV</sequence>
<keyword evidence="3" id="KW-1185">Reference proteome</keyword>
<gene>
    <name evidence="2" type="ORF">CLV25_11725</name>
</gene>
<dbReference type="AlphaFoldDB" id="A0A4V2RNA2"/>
<dbReference type="EMBL" id="SLWB01000017">
    <property type="protein sequence ID" value="TCN62890.1"/>
    <property type="molecule type" value="Genomic_DNA"/>
</dbReference>
<name>A0A4V2RNA2_9BACT</name>
<organism evidence="2 3">
    <name type="scientific">Acetobacteroides hydrogenigenes</name>
    <dbReference type="NCBI Taxonomy" id="979970"/>
    <lineage>
        <taxon>Bacteria</taxon>
        <taxon>Pseudomonadati</taxon>
        <taxon>Bacteroidota</taxon>
        <taxon>Bacteroidia</taxon>
        <taxon>Bacteroidales</taxon>
        <taxon>Rikenellaceae</taxon>
        <taxon>Acetobacteroides</taxon>
    </lineage>
</organism>